<dbReference type="EMBL" id="MU006719">
    <property type="protein sequence ID" value="KAF2626862.1"/>
    <property type="molecule type" value="Genomic_DNA"/>
</dbReference>
<protein>
    <submittedName>
        <fullName evidence="1">Uncharacterized protein</fullName>
    </submittedName>
</protein>
<proteinExistence type="predicted"/>
<comment type="caution">
    <text evidence="1">The sequence shown here is derived from an EMBL/GenBank/DDBJ whole genome shotgun (WGS) entry which is preliminary data.</text>
</comment>
<evidence type="ECO:0000313" key="2">
    <source>
        <dbReference type="Proteomes" id="UP000799754"/>
    </source>
</evidence>
<keyword evidence="2" id="KW-1185">Reference proteome</keyword>
<accession>A0ACB6S020</accession>
<gene>
    <name evidence="1" type="ORF">BU25DRAFT_74023</name>
</gene>
<sequence>MRKCLACIGALQLHSPVETRDSWTATTHPPLAVWASSSCLRRSDKVKSTDRSPSLKSNYSMVWRIAVISQCLPNRKPCTNCVPDCHGCAGTGDLTWSCKCQRDAPRVRFALGAK</sequence>
<evidence type="ECO:0000313" key="1">
    <source>
        <dbReference type="EMBL" id="KAF2626862.1"/>
    </source>
</evidence>
<dbReference type="Proteomes" id="UP000799754">
    <property type="component" value="Unassembled WGS sequence"/>
</dbReference>
<organism evidence="1 2">
    <name type="scientific">Macroventuria anomochaeta</name>
    <dbReference type="NCBI Taxonomy" id="301207"/>
    <lineage>
        <taxon>Eukaryota</taxon>
        <taxon>Fungi</taxon>
        <taxon>Dikarya</taxon>
        <taxon>Ascomycota</taxon>
        <taxon>Pezizomycotina</taxon>
        <taxon>Dothideomycetes</taxon>
        <taxon>Pleosporomycetidae</taxon>
        <taxon>Pleosporales</taxon>
        <taxon>Pleosporineae</taxon>
        <taxon>Didymellaceae</taxon>
        <taxon>Macroventuria</taxon>
    </lineage>
</organism>
<name>A0ACB6S020_9PLEO</name>
<reference evidence="1" key="1">
    <citation type="journal article" date="2020" name="Stud. Mycol.">
        <title>101 Dothideomycetes genomes: a test case for predicting lifestyles and emergence of pathogens.</title>
        <authorList>
            <person name="Haridas S."/>
            <person name="Albert R."/>
            <person name="Binder M."/>
            <person name="Bloem J."/>
            <person name="Labutti K."/>
            <person name="Salamov A."/>
            <person name="Andreopoulos B."/>
            <person name="Baker S."/>
            <person name="Barry K."/>
            <person name="Bills G."/>
            <person name="Bluhm B."/>
            <person name="Cannon C."/>
            <person name="Castanera R."/>
            <person name="Culley D."/>
            <person name="Daum C."/>
            <person name="Ezra D."/>
            <person name="Gonzalez J."/>
            <person name="Henrissat B."/>
            <person name="Kuo A."/>
            <person name="Liang C."/>
            <person name="Lipzen A."/>
            <person name="Lutzoni F."/>
            <person name="Magnuson J."/>
            <person name="Mondo S."/>
            <person name="Nolan M."/>
            <person name="Ohm R."/>
            <person name="Pangilinan J."/>
            <person name="Park H.-J."/>
            <person name="Ramirez L."/>
            <person name="Alfaro M."/>
            <person name="Sun H."/>
            <person name="Tritt A."/>
            <person name="Yoshinaga Y."/>
            <person name="Zwiers L.-H."/>
            <person name="Turgeon B."/>
            <person name="Goodwin S."/>
            <person name="Spatafora J."/>
            <person name="Crous P."/>
            <person name="Grigoriev I."/>
        </authorList>
    </citation>
    <scope>NUCLEOTIDE SEQUENCE</scope>
    <source>
        <strain evidence="1">CBS 525.71</strain>
    </source>
</reference>